<keyword evidence="5 7" id="KW-0472">Membrane</keyword>
<proteinExistence type="predicted"/>
<dbReference type="SUPFAM" id="SSF52343">
    <property type="entry name" value="Ferredoxin reductase-like, C-terminal NADP-linked domain"/>
    <property type="match status" value="1"/>
</dbReference>
<dbReference type="GO" id="GO:0005886">
    <property type="term" value="C:plasma membrane"/>
    <property type="evidence" value="ECO:0007669"/>
    <property type="project" value="TreeGrafter"/>
</dbReference>
<dbReference type="InterPro" id="IPR050369">
    <property type="entry name" value="RBOH/FRE"/>
</dbReference>
<name>A0A0S4J8H9_BODSA</name>
<feature type="transmembrane region" description="Helical" evidence="7">
    <location>
        <begin position="351"/>
        <end position="380"/>
    </location>
</feature>
<protein>
    <submittedName>
        <fullName evidence="9">Ferric reductase, putative</fullName>
    </submittedName>
</protein>
<dbReference type="SUPFAM" id="SSF63380">
    <property type="entry name" value="Riboflavin synthase domain-like"/>
    <property type="match status" value="1"/>
</dbReference>
<feature type="transmembrane region" description="Helical" evidence="7">
    <location>
        <begin position="42"/>
        <end position="67"/>
    </location>
</feature>
<feature type="transmembrane region" description="Helical" evidence="7">
    <location>
        <begin position="92"/>
        <end position="113"/>
    </location>
</feature>
<keyword evidence="3 7" id="KW-1133">Transmembrane helix</keyword>
<dbReference type="InterPro" id="IPR013112">
    <property type="entry name" value="FAD-bd_8"/>
</dbReference>
<dbReference type="SFLD" id="SFLDG01168">
    <property type="entry name" value="Ferric_reductase_subgroup_(FRE"/>
    <property type="match status" value="1"/>
</dbReference>
<dbReference type="InterPro" id="IPR017938">
    <property type="entry name" value="Riboflavin_synthase-like_b-brl"/>
</dbReference>
<evidence type="ECO:0000256" key="7">
    <source>
        <dbReference type="SAM" id="Phobius"/>
    </source>
</evidence>
<feature type="transmembrane region" description="Helical" evidence="7">
    <location>
        <begin position="125"/>
        <end position="146"/>
    </location>
</feature>
<dbReference type="OrthoDB" id="247659at2759"/>
<feature type="transmembrane region" description="Helical" evidence="7">
    <location>
        <begin position="400"/>
        <end position="418"/>
    </location>
</feature>
<dbReference type="Proteomes" id="UP000051952">
    <property type="component" value="Unassembled WGS sequence"/>
</dbReference>
<feature type="transmembrane region" description="Helical" evidence="7">
    <location>
        <begin position="176"/>
        <end position="202"/>
    </location>
</feature>
<evidence type="ECO:0000313" key="9">
    <source>
        <dbReference type="EMBL" id="CUG86525.1"/>
    </source>
</evidence>
<dbReference type="InterPro" id="IPR013121">
    <property type="entry name" value="Fe_red_NAD-bd_6"/>
</dbReference>
<dbReference type="OMA" id="THALKSH"/>
<dbReference type="Gene3D" id="2.40.30.10">
    <property type="entry name" value="Translation factors"/>
    <property type="match status" value="1"/>
</dbReference>
<evidence type="ECO:0000313" key="10">
    <source>
        <dbReference type="Proteomes" id="UP000051952"/>
    </source>
</evidence>
<feature type="transmembrane region" description="Helical" evidence="7">
    <location>
        <begin position="487"/>
        <end position="506"/>
    </location>
</feature>
<feature type="region of interest" description="Disordered" evidence="6">
    <location>
        <begin position="714"/>
        <end position="736"/>
    </location>
</feature>
<evidence type="ECO:0000259" key="8">
    <source>
        <dbReference type="PROSITE" id="PS51384"/>
    </source>
</evidence>
<evidence type="ECO:0000256" key="2">
    <source>
        <dbReference type="ARBA" id="ARBA00022692"/>
    </source>
</evidence>
<dbReference type="PANTHER" id="PTHR11972:SF69">
    <property type="entry name" value="FERRIC REDUCTION OXIDASE 6-RELATED"/>
    <property type="match status" value="1"/>
</dbReference>
<dbReference type="PANTHER" id="PTHR11972">
    <property type="entry name" value="NADPH OXIDASE"/>
    <property type="match status" value="1"/>
</dbReference>
<dbReference type="InterPro" id="IPR017927">
    <property type="entry name" value="FAD-bd_FR_type"/>
</dbReference>
<dbReference type="PROSITE" id="PS51384">
    <property type="entry name" value="FAD_FR"/>
    <property type="match status" value="1"/>
</dbReference>
<dbReference type="CDD" id="cd06186">
    <property type="entry name" value="NOX_Duox_like_FAD_NADP"/>
    <property type="match status" value="1"/>
</dbReference>
<dbReference type="EMBL" id="CYKH01001325">
    <property type="protein sequence ID" value="CUG86525.1"/>
    <property type="molecule type" value="Genomic_DNA"/>
</dbReference>
<evidence type="ECO:0000256" key="3">
    <source>
        <dbReference type="ARBA" id="ARBA00022989"/>
    </source>
</evidence>
<feature type="transmembrane region" description="Helical" evidence="7">
    <location>
        <begin position="321"/>
        <end position="339"/>
    </location>
</feature>
<feature type="transmembrane region" description="Helical" evidence="7">
    <location>
        <begin position="518"/>
        <end position="539"/>
    </location>
</feature>
<feature type="transmembrane region" description="Helical" evidence="7">
    <location>
        <begin position="233"/>
        <end position="253"/>
    </location>
</feature>
<evidence type="ECO:0000256" key="5">
    <source>
        <dbReference type="ARBA" id="ARBA00023136"/>
    </source>
</evidence>
<evidence type="ECO:0000256" key="4">
    <source>
        <dbReference type="ARBA" id="ARBA00023002"/>
    </source>
</evidence>
<sequence length="824" mass="91338">MSRQSTEIPLVRRSSAGSRAALLSEQQQHFQQEPVAVGAKPFFWTLVGTASLGIACILASLVGLVIFGEADYFHDPGPYAQNTWHGYDRRTFFGLLAFTVCPTIGFTLLYVALETAQRVQAKVSVTLVYVFFAAAFLNIGAAGMVWGNETMKCFGIFCVGMQKYVEIPNARPEAGIGFLATIGISAFASLVPVGLSMMYIAVRRFRSSSSKHGANHQPSDMTLALVHPTSSTALAGLVFLALNVLFAFTTLYIPNSWEYFTAARIAKNAQKMLCCSLRLMAPRVTTTTHNTHALKSHGRLCSPSKSKQVRILNLKFYPSNVIFFAYVFGVIVFTVIVRMNRQGRLFIKKNVLGSAFTVGELMLGVLTVAMVAGFFIYWIHDHNYNGYWSSQPQAITPSERWARTTGQIAVVFMSLLFFPASRNSVVHKIFGTSWEASLWAHRVLGYCMLAATFAHMVAWWRFFDISGFFPQSIFEVPMSVPTSIDNFTVPLSILAAWLLFLCMGVFALEPVRRRFFELFYYSHIAAAYFAIPVVLWHAAAGWEYLLPGVTVWFVDRITRMLRSGSPVQLVDVTVYRDVTELRFRQPSMTAQAGQYVFINIPEVALYEWHPFTLSTGAHSNEFTLHIKSMGPGTWTQRLHQLAVSGHGDVSLAVDGPYGAPFVAEDYRRVVLVAGGIGITPCASIYSFVKHHHTCSAALLWALREEEVAAAFTNHLSQHSPNNKQKESSYSDQLPATPGQNNSYAKVFLTRASGGESTATVLAELTGVDVFLSRPSYDRDITSAALGFDPCDVLVFVCGPEAMVADVRAIALREGFHFHRETFLL</sequence>
<keyword evidence="2 7" id="KW-0812">Transmembrane</keyword>
<dbReference type="PRINTS" id="PR00410">
    <property type="entry name" value="PHEHYDRXLASE"/>
</dbReference>
<evidence type="ECO:0000256" key="6">
    <source>
        <dbReference type="SAM" id="MobiDB-lite"/>
    </source>
</evidence>
<dbReference type="Pfam" id="PF08030">
    <property type="entry name" value="NAD_binding_6"/>
    <property type="match status" value="1"/>
</dbReference>
<organism evidence="9 10">
    <name type="scientific">Bodo saltans</name>
    <name type="common">Flagellated protozoan</name>
    <dbReference type="NCBI Taxonomy" id="75058"/>
    <lineage>
        <taxon>Eukaryota</taxon>
        <taxon>Discoba</taxon>
        <taxon>Euglenozoa</taxon>
        <taxon>Kinetoplastea</taxon>
        <taxon>Metakinetoplastina</taxon>
        <taxon>Eubodonida</taxon>
        <taxon>Bodonidae</taxon>
        <taxon>Bodo</taxon>
    </lineage>
</organism>
<dbReference type="GO" id="GO:0016491">
    <property type="term" value="F:oxidoreductase activity"/>
    <property type="evidence" value="ECO:0007669"/>
    <property type="project" value="UniProtKB-KW"/>
</dbReference>
<dbReference type="InterPro" id="IPR013130">
    <property type="entry name" value="Fe3_Rdtase_TM_dom"/>
</dbReference>
<dbReference type="InterPro" id="IPR039261">
    <property type="entry name" value="FNR_nucleotide-bd"/>
</dbReference>
<dbReference type="VEuPathDB" id="TriTrypDB:BSAL_03435"/>
<evidence type="ECO:0000256" key="1">
    <source>
        <dbReference type="ARBA" id="ARBA00004141"/>
    </source>
</evidence>
<dbReference type="Pfam" id="PF08022">
    <property type="entry name" value="FAD_binding_8"/>
    <property type="match status" value="1"/>
</dbReference>
<accession>A0A0S4J8H9</accession>
<keyword evidence="10" id="KW-1185">Reference proteome</keyword>
<dbReference type="Pfam" id="PF01794">
    <property type="entry name" value="Ferric_reduct"/>
    <property type="match status" value="1"/>
</dbReference>
<dbReference type="SFLD" id="SFLDS00052">
    <property type="entry name" value="Ferric_Reductase_Domain"/>
    <property type="match status" value="1"/>
</dbReference>
<comment type="subcellular location">
    <subcellularLocation>
        <location evidence="1">Membrane</location>
        <topology evidence="1">Multi-pass membrane protein</topology>
    </subcellularLocation>
</comment>
<dbReference type="Gene3D" id="3.40.50.80">
    <property type="entry name" value="Nucleotide-binding domain of ferredoxin-NADP reductase (FNR) module"/>
    <property type="match status" value="1"/>
</dbReference>
<feature type="transmembrane region" description="Helical" evidence="7">
    <location>
        <begin position="439"/>
        <end position="460"/>
    </location>
</feature>
<gene>
    <name evidence="9" type="ORF">BSAL_93580</name>
</gene>
<keyword evidence="4" id="KW-0560">Oxidoreductase</keyword>
<reference evidence="10" key="1">
    <citation type="submission" date="2015-09" db="EMBL/GenBank/DDBJ databases">
        <authorList>
            <consortium name="Pathogen Informatics"/>
        </authorList>
    </citation>
    <scope>NUCLEOTIDE SEQUENCE [LARGE SCALE GENOMIC DNA]</scope>
    <source>
        <strain evidence="10">Lake Konstanz</strain>
    </source>
</reference>
<dbReference type="AlphaFoldDB" id="A0A0S4J8H9"/>
<feature type="domain" description="FAD-binding FR-type" evidence="8">
    <location>
        <begin position="559"/>
        <end position="663"/>
    </location>
</feature>